<name>A0ABU5RUS1_9CYAN</name>
<feature type="transmembrane region" description="Helical" evidence="6">
    <location>
        <begin position="286"/>
        <end position="303"/>
    </location>
</feature>
<feature type="transmembrane region" description="Helical" evidence="6">
    <location>
        <begin position="260"/>
        <end position="280"/>
    </location>
</feature>
<dbReference type="InterPro" id="IPR037185">
    <property type="entry name" value="EmrE-like"/>
</dbReference>
<gene>
    <name evidence="8" type="ORF">VB738_09780</name>
</gene>
<dbReference type="PANTHER" id="PTHR32322:SF2">
    <property type="entry name" value="EAMA DOMAIN-CONTAINING PROTEIN"/>
    <property type="match status" value="1"/>
</dbReference>
<dbReference type="RefSeq" id="WP_323305565.1">
    <property type="nucleotide sequence ID" value="NZ_JAYGHX010000005.1"/>
</dbReference>
<evidence type="ECO:0000313" key="9">
    <source>
        <dbReference type="Proteomes" id="UP001304461"/>
    </source>
</evidence>
<proteinExistence type="inferred from homology"/>
<feature type="transmembrane region" description="Helical" evidence="6">
    <location>
        <begin position="231"/>
        <end position="253"/>
    </location>
</feature>
<reference evidence="8 9" key="1">
    <citation type="submission" date="2023-12" db="EMBL/GenBank/DDBJ databases">
        <title>Baltic Sea Cyanobacteria.</title>
        <authorList>
            <person name="Delbaje E."/>
            <person name="Fewer D.P."/>
            <person name="Shishido T.K."/>
        </authorList>
    </citation>
    <scope>NUCLEOTIDE SEQUENCE [LARGE SCALE GENOMIC DNA]</scope>
    <source>
        <strain evidence="8 9">UHCC 0139</strain>
    </source>
</reference>
<accession>A0ABU5RUS1</accession>
<evidence type="ECO:0000256" key="5">
    <source>
        <dbReference type="ARBA" id="ARBA00023136"/>
    </source>
</evidence>
<keyword evidence="4 6" id="KW-1133">Transmembrane helix</keyword>
<dbReference type="InterPro" id="IPR000620">
    <property type="entry name" value="EamA_dom"/>
</dbReference>
<keyword evidence="9" id="KW-1185">Reference proteome</keyword>
<dbReference type="InterPro" id="IPR050638">
    <property type="entry name" value="AA-Vitamin_Transporters"/>
</dbReference>
<comment type="subcellular location">
    <subcellularLocation>
        <location evidence="1">Membrane</location>
        <topology evidence="1">Multi-pass membrane protein</topology>
    </subcellularLocation>
</comment>
<dbReference type="Pfam" id="PF00892">
    <property type="entry name" value="EamA"/>
    <property type="match status" value="2"/>
</dbReference>
<comment type="similarity">
    <text evidence="2">Belongs to the EamA transporter family.</text>
</comment>
<feature type="transmembrane region" description="Helical" evidence="6">
    <location>
        <begin position="38"/>
        <end position="56"/>
    </location>
</feature>
<dbReference type="PANTHER" id="PTHR32322">
    <property type="entry name" value="INNER MEMBRANE TRANSPORTER"/>
    <property type="match status" value="1"/>
</dbReference>
<keyword evidence="3 6" id="KW-0812">Transmembrane</keyword>
<evidence type="ECO:0000259" key="7">
    <source>
        <dbReference type="Pfam" id="PF00892"/>
    </source>
</evidence>
<protein>
    <submittedName>
        <fullName evidence="8">DMT family transporter</fullName>
    </submittedName>
</protein>
<evidence type="ECO:0000256" key="6">
    <source>
        <dbReference type="SAM" id="Phobius"/>
    </source>
</evidence>
<evidence type="ECO:0000256" key="2">
    <source>
        <dbReference type="ARBA" id="ARBA00007362"/>
    </source>
</evidence>
<feature type="transmembrane region" description="Helical" evidence="6">
    <location>
        <begin position="191"/>
        <end position="211"/>
    </location>
</feature>
<comment type="caution">
    <text evidence="8">The sequence shown here is derived from an EMBL/GenBank/DDBJ whole genome shotgun (WGS) entry which is preliminary data.</text>
</comment>
<feature type="transmembrane region" description="Helical" evidence="6">
    <location>
        <begin position="122"/>
        <end position="140"/>
    </location>
</feature>
<feature type="transmembrane region" description="Helical" evidence="6">
    <location>
        <begin position="165"/>
        <end position="184"/>
    </location>
</feature>
<sequence>MPRTLRWVLMLLPFALWGTAMAAMKPLLGGASPAMLASLRLLPAGVVLLLAARLLGRSWRVDPVDWPWLLLFAAVDGSLFQGLLARGLGETGAGLGSVLIDSQPLLVALLARTLFGEAINPVGWLGLLIGLLGILCLGLPGEVLRHWWLQGPPALQGQAWSHGEAWMLGAAAAMALGTVLCRYATRRSDPVAVTGWHMLLGGVPLVLVAGGEALLRPETVSFWPHWSPLEWGLMAYAALLGSALAYGLFFWFASSGDLTGFTALTFLTPVFAVLCGVLLLDERLGPLQWLGAALALLSVLLINQRGRLWQVGGRTEPVPP</sequence>
<evidence type="ECO:0000313" key="8">
    <source>
        <dbReference type="EMBL" id="MEA5391544.1"/>
    </source>
</evidence>
<keyword evidence="5 6" id="KW-0472">Membrane</keyword>
<evidence type="ECO:0000256" key="1">
    <source>
        <dbReference type="ARBA" id="ARBA00004141"/>
    </source>
</evidence>
<evidence type="ECO:0000256" key="3">
    <source>
        <dbReference type="ARBA" id="ARBA00022692"/>
    </source>
</evidence>
<organism evidence="8 9">
    <name type="scientific">Cyanobium gracile UHCC 0139</name>
    <dbReference type="NCBI Taxonomy" id="3110308"/>
    <lineage>
        <taxon>Bacteria</taxon>
        <taxon>Bacillati</taxon>
        <taxon>Cyanobacteriota</taxon>
        <taxon>Cyanophyceae</taxon>
        <taxon>Synechococcales</taxon>
        <taxon>Prochlorococcaceae</taxon>
        <taxon>Cyanobium</taxon>
    </lineage>
</organism>
<evidence type="ECO:0000256" key="4">
    <source>
        <dbReference type="ARBA" id="ARBA00022989"/>
    </source>
</evidence>
<dbReference type="Proteomes" id="UP001304461">
    <property type="component" value="Unassembled WGS sequence"/>
</dbReference>
<feature type="domain" description="EamA" evidence="7">
    <location>
        <begin position="8"/>
        <end position="137"/>
    </location>
</feature>
<dbReference type="SUPFAM" id="SSF103481">
    <property type="entry name" value="Multidrug resistance efflux transporter EmrE"/>
    <property type="match status" value="2"/>
</dbReference>
<dbReference type="EMBL" id="JAYGHX010000005">
    <property type="protein sequence ID" value="MEA5391544.1"/>
    <property type="molecule type" value="Genomic_DNA"/>
</dbReference>
<feature type="domain" description="EamA" evidence="7">
    <location>
        <begin position="163"/>
        <end position="303"/>
    </location>
</feature>